<keyword evidence="8" id="KW-0540">Nuclease</keyword>
<evidence type="ECO:0000256" key="4">
    <source>
        <dbReference type="ARBA" id="ARBA00020311"/>
    </source>
</evidence>
<dbReference type="NCBIfam" id="NF004397">
    <property type="entry name" value="PRK05755.1"/>
    <property type="match status" value="1"/>
</dbReference>
<dbReference type="EC" id="2.7.7.7" evidence="3 16"/>
<proteinExistence type="inferred from homology"/>
<keyword evidence="7 17" id="KW-0235">DNA replication</keyword>
<dbReference type="Gene3D" id="3.30.70.370">
    <property type="match status" value="1"/>
</dbReference>
<keyword evidence="10 17" id="KW-0378">Hydrolase</keyword>
<dbReference type="SMART" id="SM00479">
    <property type="entry name" value="EXOIII"/>
    <property type="match status" value="1"/>
</dbReference>
<dbReference type="Gene3D" id="1.10.150.20">
    <property type="entry name" value="5' to 3' exonuclease, C-terminal subdomain"/>
    <property type="match status" value="2"/>
</dbReference>
<dbReference type="Pfam" id="PF00476">
    <property type="entry name" value="DNA_pol_A"/>
    <property type="match status" value="1"/>
</dbReference>
<dbReference type="InterPro" id="IPR029060">
    <property type="entry name" value="PIN-like_dom_sf"/>
</dbReference>
<evidence type="ECO:0000256" key="15">
    <source>
        <dbReference type="ARBA" id="ARBA00049244"/>
    </source>
</evidence>
<dbReference type="CDD" id="cd09859">
    <property type="entry name" value="PIN_53EXO"/>
    <property type="match status" value="1"/>
</dbReference>
<dbReference type="NCBIfam" id="TIGR00593">
    <property type="entry name" value="pola"/>
    <property type="match status" value="1"/>
</dbReference>
<dbReference type="GO" id="GO:0006302">
    <property type="term" value="P:double-strand break repair"/>
    <property type="evidence" value="ECO:0007669"/>
    <property type="project" value="TreeGrafter"/>
</dbReference>
<dbReference type="PANTHER" id="PTHR10133">
    <property type="entry name" value="DNA POLYMERASE I"/>
    <property type="match status" value="1"/>
</dbReference>
<accession>A0A1L6TFM5</accession>
<comment type="similarity">
    <text evidence="1 17">Belongs to the DNA polymerase type-A family.</text>
</comment>
<dbReference type="Gene3D" id="3.40.50.1010">
    <property type="entry name" value="5'-nuclease"/>
    <property type="match status" value="1"/>
</dbReference>
<dbReference type="PROSITE" id="PS00447">
    <property type="entry name" value="DNA_POLYMERASE_A"/>
    <property type="match status" value="1"/>
</dbReference>
<evidence type="ECO:0000256" key="2">
    <source>
        <dbReference type="ARBA" id="ARBA00011541"/>
    </source>
</evidence>
<dbReference type="InterPro" id="IPR020046">
    <property type="entry name" value="5-3_exonucl_a-hlix_arch_N"/>
</dbReference>
<evidence type="ECO:0000256" key="7">
    <source>
        <dbReference type="ARBA" id="ARBA00022705"/>
    </source>
</evidence>
<dbReference type="CDD" id="cd08637">
    <property type="entry name" value="DNA_pol_A_pol_I_C"/>
    <property type="match status" value="1"/>
</dbReference>
<dbReference type="InterPro" id="IPR002562">
    <property type="entry name" value="3'-5'_exonuclease_dom"/>
</dbReference>
<gene>
    <name evidence="17" type="primary">polA</name>
    <name evidence="18" type="ORF">KU39_3133</name>
</gene>
<evidence type="ECO:0000256" key="12">
    <source>
        <dbReference type="ARBA" id="ARBA00022932"/>
    </source>
</evidence>
<comment type="catalytic activity">
    <reaction evidence="15 17">
        <text>DNA(n) + a 2'-deoxyribonucleoside 5'-triphosphate = DNA(n+1) + diphosphate</text>
        <dbReference type="Rhea" id="RHEA:22508"/>
        <dbReference type="Rhea" id="RHEA-COMP:17339"/>
        <dbReference type="Rhea" id="RHEA-COMP:17340"/>
        <dbReference type="ChEBI" id="CHEBI:33019"/>
        <dbReference type="ChEBI" id="CHEBI:61560"/>
        <dbReference type="ChEBI" id="CHEBI:173112"/>
        <dbReference type="EC" id="2.7.7.7"/>
    </reaction>
</comment>
<dbReference type="InterPro" id="IPR008918">
    <property type="entry name" value="HhH2"/>
</dbReference>
<dbReference type="InterPro" id="IPR002421">
    <property type="entry name" value="5-3_exonuclease"/>
</dbReference>
<dbReference type="EMBL" id="CP012508">
    <property type="protein sequence ID" value="ALB24306.1"/>
    <property type="molecule type" value="Genomic_DNA"/>
</dbReference>
<dbReference type="SMART" id="SM00482">
    <property type="entry name" value="POLAc"/>
    <property type="match status" value="1"/>
</dbReference>
<keyword evidence="5 17" id="KW-0808">Transferase</keyword>
<dbReference type="OrthoDB" id="9806424at2"/>
<dbReference type="Pfam" id="PF02739">
    <property type="entry name" value="5_3_exonuc_N"/>
    <property type="match status" value="1"/>
</dbReference>
<dbReference type="FunFam" id="3.30.420.10:FF:000026">
    <property type="entry name" value="DNA polymerase I"/>
    <property type="match status" value="1"/>
</dbReference>
<dbReference type="InterPro" id="IPR036397">
    <property type="entry name" value="RNaseH_sf"/>
</dbReference>
<dbReference type="Proteomes" id="UP000029558">
    <property type="component" value="Chromosome"/>
</dbReference>
<keyword evidence="9 17" id="KW-0227">DNA damage</keyword>
<dbReference type="SUPFAM" id="SSF53098">
    <property type="entry name" value="Ribonuclease H-like"/>
    <property type="match status" value="1"/>
</dbReference>
<dbReference type="PANTHER" id="PTHR10133:SF27">
    <property type="entry name" value="DNA POLYMERASE NU"/>
    <property type="match status" value="1"/>
</dbReference>
<comment type="subunit">
    <text evidence="2">Single-chain monomer with multiple functions.</text>
</comment>
<evidence type="ECO:0000256" key="1">
    <source>
        <dbReference type="ARBA" id="ARBA00007705"/>
    </source>
</evidence>
<dbReference type="SMART" id="SM00279">
    <property type="entry name" value="HhH2"/>
    <property type="match status" value="1"/>
</dbReference>
<name>A0A1L6TFM5_PISSA</name>
<dbReference type="FunFam" id="1.10.150.20:FF:000003">
    <property type="entry name" value="DNA polymerase I"/>
    <property type="match status" value="1"/>
</dbReference>
<dbReference type="CDD" id="cd09898">
    <property type="entry name" value="H3TH_53EXO"/>
    <property type="match status" value="1"/>
</dbReference>
<evidence type="ECO:0000313" key="18">
    <source>
        <dbReference type="EMBL" id="ALB24306.1"/>
    </source>
</evidence>
<dbReference type="InterPro" id="IPR018320">
    <property type="entry name" value="DNA_polymerase_1"/>
</dbReference>
<keyword evidence="13 17" id="KW-0238">DNA-binding</keyword>
<dbReference type="SMART" id="SM00474">
    <property type="entry name" value="35EXOc"/>
    <property type="match status" value="1"/>
</dbReference>
<evidence type="ECO:0000256" key="6">
    <source>
        <dbReference type="ARBA" id="ARBA00022695"/>
    </source>
</evidence>
<dbReference type="GO" id="GO:0003887">
    <property type="term" value="F:DNA-directed DNA polymerase activity"/>
    <property type="evidence" value="ECO:0007669"/>
    <property type="project" value="UniProtKB-UniRule"/>
</dbReference>
<evidence type="ECO:0000256" key="11">
    <source>
        <dbReference type="ARBA" id="ARBA00022839"/>
    </source>
</evidence>
<dbReference type="InterPro" id="IPR012337">
    <property type="entry name" value="RNaseH-like_sf"/>
</dbReference>
<dbReference type="InterPro" id="IPR036279">
    <property type="entry name" value="5-3_exonuclease_C_sf"/>
</dbReference>
<evidence type="ECO:0000256" key="17">
    <source>
        <dbReference type="RuleBase" id="RU004460"/>
    </source>
</evidence>
<evidence type="ECO:0000256" key="3">
    <source>
        <dbReference type="ARBA" id="ARBA00012417"/>
    </source>
</evidence>
<dbReference type="FunFam" id="3.40.50.1010:FF:000001">
    <property type="entry name" value="DNA polymerase I"/>
    <property type="match status" value="1"/>
</dbReference>
<dbReference type="SMART" id="SM00475">
    <property type="entry name" value="53EXOc"/>
    <property type="match status" value="1"/>
</dbReference>
<dbReference type="GO" id="GO:0006261">
    <property type="term" value="P:DNA-templated DNA replication"/>
    <property type="evidence" value="ECO:0007669"/>
    <property type="project" value="UniProtKB-UniRule"/>
</dbReference>
<dbReference type="InterPro" id="IPR043502">
    <property type="entry name" value="DNA/RNA_pol_sf"/>
</dbReference>
<dbReference type="SUPFAM" id="SSF47807">
    <property type="entry name" value="5' to 3' exonuclease, C-terminal subdomain"/>
    <property type="match status" value="1"/>
</dbReference>
<dbReference type="InterPro" id="IPR013520">
    <property type="entry name" value="Ribonucl_H"/>
</dbReference>
<evidence type="ECO:0000256" key="5">
    <source>
        <dbReference type="ARBA" id="ARBA00022679"/>
    </source>
</evidence>
<dbReference type="InterPro" id="IPR002298">
    <property type="entry name" value="DNA_polymerase_A"/>
</dbReference>
<evidence type="ECO:0000256" key="13">
    <source>
        <dbReference type="ARBA" id="ARBA00023125"/>
    </source>
</evidence>
<protein>
    <recommendedName>
        <fullName evidence="4 16">DNA polymerase I</fullName>
        <ecNumber evidence="3 16">2.7.7.7</ecNumber>
    </recommendedName>
</protein>
<dbReference type="RefSeq" id="WP_027242743.1">
    <property type="nucleotide sequence ID" value="NZ_CP012508.1"/>
</dbReference>
<dbReference type="Pfam" id="PF01367">
    <property type="entry name" value="5_3_exonuc"/>
    <property type="match status" value="1"/>
</dbReference>
<sequence length="897" mass="101648">MIKKLILVDGSSYLFRAFHIPSLQELTNQAGEPTGVIYGVINMLRKLSDDFPDYQPIIIFDAKGKTFRHELYPEYKANRNSMPEELACQIKPLHDIITAMGLPLIIIEGVEADDVIGTLAKQAEYKNISVLISTGDKDMAQLVTDKIHLIDTMKDSYSDINKITEKFGVKPSQIIDYLSLIGDTSDNVPGIPSVGPKTAAKWLAQYETLENLIHHAKDIKGKVGERLRENINQLELAKKLVTIDCKVKLLSDFESIILYKNRNKEKLIKYFSHFEFKRWLAELNEDNQNKSNLNSQANYHTILTDQQLQDCIKRLKQATLFAIDTETTSLDSMQAKIVGLSVSTGADYSAYIPLAHDYIDAPDQLNQEETLLKLKPILEDNNQIKIGQNIKYDMNVLGQYNINLQGVQFDTMLESYLINSTATRHNLDALALLYLNHKTIHFEDIAGKGAKQLTFNQINIDQASHYAAEDADITLQLHKKIWPELESNKDLIDIYLNKEQPLIKVLSHMEQTGVLIDSNKLKLQSEAVTTRIHEIAEEVYTIADSTFNLSSTKQLQEILFDKLNLPVIKKTPKGKPSTAEDVLQELALDYELPKLILEHRSLSKLKSTYLDKLPLQVNPNTNRIHTSYHQAVTATGRLSSSNPNLQNIPIRTTEGRRIRDAFIAPTGYQLIAADYSQIELRIMAHLSGDESLIYAFENDLDIHTATASEVFNIEISQVTSEQRRRAKAVNFGLIYGMSAFGLAKQLGVERQEAQDYIDIYFARYPKVAEYMDNIRTQAKVDGYVKTVCGRRLHLPEINARNAIRRKAAERTAINAPMQGTAADIIKQAMINIHNWLQTSSLDVKMLMQVHDELVFEVAEKDREIAQKEIKNMMENAIQLTVPLIVETGYGYTWSEAH</sequence>
<dbReference type="Pfam" id="PF01612">
    <property type="entry name" value="DNA_pol_A_exo1"/>
    <property type="match status" value="1"/>
</dbReference>
<dbReference type="FunFam" id="1.10.150.20:FF:000002">
    <property type="entry name" value="DNA polymerase I"/>
    <property type="match status" value="1"/>
</dbReference>
<dbReference type="GO" id="GO:0008409">
    <property type="term" value="F:5'-3' exonuclease activity"/>
    <property type="evidence" value="ECO:0007669"/>
    <property type="project" value="UniProtKB-UniRule"/>
</dbReference>
<evidence type="ECO:0000256" key="9">
    <source>
        <dbReference type="ARBA" id="ARBA00022763"/>
    </source>
</evidence>
<dbReference type="GO" id="GO:0008408">
    <property type="term" value="F:3'-5' exonuclease activity"/>
    <property type="evidence" value="ECO:0007669"/>
    <property type="project" value="UniProtKB-UniRule"/>
</dbReference>
<keyword evidence="14 17" id="KW-0234">DNA repair</keyword>
<evidence type="ECO:0000313" key="19">
    <source>
        <dbReference type="Proteomes" id="UP000029558"/>
    </source>
</evidence>
<keyword evidence="12 17" id="KW-0239">DNA-directed DNA polymerase</keyword>
<evidence type="ECO:0000256" key="8">
    <source>
        <dbReference type="ARBA" id="ARBA00022722"/>
    </source>
</evidence>
<dbReference type="GO" id="GO:0003677">
    <property type="term" value="F:DNA binding"/>
    <property type="evidence" value="ECO:0007669"/>
    <property type="project" value="UniProtKB-UniRule"/>
</dbReference>
<keyword evidence="6 17" id="KW-0548">Nucleotidyltransferase</keyword>
<organism evidence="18 19">
    <name type="scientific">Piscirickettsia salmonis</name>
    <dbReference type="NCBI Taxonomy" id="1238"/>
    <lineage>
        <taxon>Bacteria</taxon>
        <taxon>Pseudomonadati</taxon>
        <taxon>Pseudomonadota</taxon>
        <taxon>Gammaproteobacteria</taxon>
        <taxon>Thiotrichales</taxon>
        <taxon>Piscirickettsiaceae</taxon>
        <taxon>Piscirickettsia</taxon>
    </lineage>
</organism>
<dbReference type="AlphaFoldDB" id="A0A1L6TFM5"/>
<dbReference type="InterPro" id="IPR020045">
    <property type="entry name" value="DNA_polI_H3TH"/>
</dbReference>
<dbReference type="CDD" id="cd06139">
    <property type="entry name" value="DNA_polA_I_Ecoli_like_exo"/>
    <property type="match status" value="1"/>
</dbReference>
<reference evidence="18 19" key="1">
    <citation type="journal article" date="2014" name="Genome Announc.">
        <title>Comparative Genome Analysis of Two Isolates of the Fish Pathogen Piscirickettsia salmonis from Different Hosts Reveals Major Differences in Virulence-Associated Secretion Systems.</title>
        <authorList>
            <person name="Bohle H."/>
            <person name="Henriquez P."/>
            <person name="Grothusen H."/>
            <person name="Navas E."/>
            <person name="Sandoval A."/>
            <person name="Bustamante F."/>
            <person name="Bustos P."/>
            <person name="Mancilla M."/>
        </authorList>
    </citation>
    <scope>NUCLEOTIDE SEQUENCE [LARGE SCALE GENOMIC DNA]</scope>
    <source>
        <strain evidence="19">B1-32597</strain>
    </source>
</reference>
<dbReference type="SUPFAM" id="SSF56672">
    <property type="entry name" value="DNA/RNA polymerases"/>
    <property type="match status" value="1"/>
</dbReference>
<evidence type="ECO:0000256" key="16">
    <source>
        <dbReference type="NCBIfam" id="TIGR00593"/>
    </source>
</evidence>
<dbReference type="Gene3D" id="3.30.420.10">
    <property type="entry name" value="Ribonuclease H-like superfamily/Ribonuclease H"/>
    <property type="match status" value="1"/>
</dbReference>
<dbReference type="SUPFAM" id="SSF88723">
    <property type="entry name" value="PIN domain-like"/>
    <property type="match status" value="1"/>
</dbReference>
<comment type="function">
    <text evidence="17">In addition to polymerase activity, this DNA polymerase exhibits 3'-5' and 5'-3' exonuclease activity.</text>
</comment>
<dbReference type="PRINTS" id="PR00868">
    <property type="entry name" value="DNAPOLI"/>
</dbReference>
<dbReference type="InterPro" id="IPR001098">
    <property type="entry name" value="DNA-dir_DNA_pol_A_palm_dom"/>
</dbReference>
<dbReference type="FunFam" id="1.20.1060.10:FF:000001">
    <property type="entry name" value="DNA polymerase I"/>
    <property type="match status" value="1"/>
</dbReference>
<keyword evidence="11 17" id="KW-0269">Exonuclease</keyword>
<dbReference type="Gene3D" id="1.20.1060.10">
    <property type="entry name" value="Taq DNA Polymerase, Chain T, domain 4"/>
    <property type="match status" value="1"/>
</dbReference>
<evidence type="ECO:0000256" key="14">
    <source>
        <dbReference type="ARBA" id="ARBA00023204"/>
    </source>
</evidence>
<dbReference type="InterPro" id="IPR019760">
    <property type="entry name" value="DNA-dir_DNA_pol_A_CS"/>
</dbReference>
<evidence type="ECO:0000256" key="10">
    <source>
        <dbReference type="ARBA" id="ARBA00022801"/>
    </source>
</evidence>